<dbReference type="InterPro" id="IPR044992">
    <property type="entry name" value="ChyE-like"/>
</dbReference>
<dbReference type="Gene3D" id="3.40.50.880">
    <property type="match status" value="1"/>
</dbReference>
<dbReference type="InterPro" id="IPR017926">
    <property type="entry name" value="GATASE"/>
</dbReference>
<dbReference type="CDD" id="cd01741">
    <property type="entry name" value="GATase1_1"/>
    <property type="match status" value="1"/>
</dbReference>
<evidence type="ECO:0000259" key="1">
    <source>
        <dbReference type="Pfam" id="PF00117"/>
    </source>
</evidence>
<dbReference type="EMBL" id="NEVR01000003">
    <property type="protein sequence ID" value="OZI64076.1"/>
    <property type="molecule type" value="Genomic_DNA"/>
</dbReference>
<gene>
    <name evidence="2" type="ORF">CAL27_15960</name>
</gene>
<sequence length="256" mass="27368">MLIIQAGTAPAVIRDACGDISSWFRLALAPVAGEVRVVRVFDGEPLPPPDPAVPAVITGSWAMVTDRHPWSEATAEWIRQAMAIEAPLLGVCYGHQLMAHALGGEVDYHPRGRELGCHTVTLADAARNDSLLGRLPPVFRAHLTHEQSVLRVPAGTRVLASSAHDPHQILRYGPRALSTQFHPEFTPALLRACIARRADALRGEGLDPQAMMDAAEEAPHARAILLDFATQSRSAPAPTATWDPGIPVAGTPVPAC</sequence>
<name>A0ABX4EYB8_9BORD</name>
<dbReference type="PROSITE" id="PS51273">
    <property type="entry name" value="GATASE_TYPE_1"/>
    <property type="match status" value="1"/>
</dbReference>
<reference evidence="2 3" key="1">
    <citation type="submission" date="2017-05" db="EMBL/GenBank/DDBJ databases">
        <title>Complete and WGS of Bordetella genogroups.</title>
        <authorList>
            <person name="Spilker T."/>
            <person name="Lipuma J."/>
        </authorList>
    </citation>
    <scope>NUCLEOTIDE SEQUENCE [LARGE SCALE GENOMIC DNA]</scope>
    <source>
        <strain evidence="2 3">AU9795</strain>
    </source>
</reference>
<accession>A0ABX4EYB8</accession>
<protein>
    <submittedName>
        <fullName evidence="2">GMP synthase</fullName>
    </submittedName>
</protein>
<feature type="domain" description="Glutamine amidotransferase" evidence="1">
    <location>
        <begin position="71"/>
        <end position="188"/>
    </location>
</feature>
<evidence type="ECO:0000313" key="2">
    <source>
        <dbReference type="EMBL" id="OZI64076.1"/>
    </source>
</evidence>
<organism evidence="2 3">
    <name type="scientific">Bordetella genomosp. 1</name>
    <dbReference type="NCBI Taxonomy" id="1395607"/>
    <lineage>
        <taxon>Bacteria</taxon>
        <taxon>Pseudomonadati</taxon>
        <taxon>Pseudomonadota</taxon>
        <taxon>Betaproteobacteria</taxon>
        <taxon>Burkholderiales</taxon>
        <taxon>Alcaligenaceae</taxon>
        <taxon>Bordetella</taxon>
    </lineage>
</organism>
<dbReference type="InterPro" id="IPR029062">
    <property type="entry name" value="Class_I_gatase-like"/>
</dbReference>
<dbReference type="NCBIfam" id="NF006562">
    <property type="entry name" value="PRK09065.1"/>
    <property type="match status" value="1"/>
</dbReference>
<dbReference type="SUPFAM" id="SSF52317">
    <property type="entry name" value="Class I glutamine amidotransferase-like"/>
    <property type="match status" value="1"/>
</dbReference>
<keyword evidence="3" id="KW-1185">Reference proteome</keyword>
<dbReference type="Proteomes" id="UP000216354">
    <property type="component" value="Unassembled WGS sequence"/>
</dbReference>
<comment type="caution">
    <text evidence="2">The sequence shown here is derived from an EMBL/GenBank/DDBJ whole genome shotgun (WGS) entry which is preliminary data.</text>
</comment>
<dbReference type="PANTHER" id="PTHR42695:SF5">
    <property type="entry name" value="GLUTAMINE AMIDOTRANSFERASE YLR126C-RELATED"/>
    <property type="match status" value="1"/>
</dbReference>
<dbReference type="RefSeq" id="WP_094832100.1">
    <property type="nucleotide sequence ID" value="NZ_NEVR01000003.1"/>
</dbReference>
<dbReference type="Pfam" id="PF00117">
    <property type="entry name" value="GATase"/>
    <property type="match status" value="1"/>
</dbReference>
<dbReference type="PANTHER" id="PTHR42695">
    <property type="entry name" value="GLUTAMINE AMIDOTRANSFERASE YLR126C-RELATED"/>
    <property type="match status" value="1"/>
</dbReference>
<proteinExistence type="predicted"/>
<evidence type="ECO:0000313" key="3">
    <source>
        <dbReference type="Proteomes" id="UP000216354"/>
    </source>
</evidence>